<keyword evidence="2" id="KW-1185">Reference proteome</keyword>
<protein>
    <submittedName>
        <fullName evidence="1">DsbA family protein</fullName>
    </submittedName>
</protein>
<dbReference type="RefSeq" id="WP_341398509.1">
    <property type="nucleotide sequence ID" value="NZ_JBBUTI010000005.1"/>
</dbReference>
<proteinExistence type="predicted"/>
<gene>
    <name evidence="1" type="ORF">AACH00_07700</name>
</gene>
<comment type="caution">
    <text evidence="1">The sequence shown here is derived from an EMBL/GenBank/DDBJ whole genome shotgun (WGS) entry which is preliminary data.</text>
</comment>
<accession>A0ABU9C4N3</accession>
<sequence length="197" mass="21042">MQWHAGGLRIGPMAQPVSDAWQAMSMQHDARIAQITGQPFGSAYTQGLLNDRSAILDSAPPITAMLAADELGGRGLDMLLQLQKAHYVDGLHIASETVLVSLAGQLGLPGERFRKTLRQLSGPMVQRHMQASRGLMEKLGAPGYPSFVVEAGGQFKRLTTGAYLGRPTEFAERLKTLTSTASIRPGQGAPARVAASH</sequence>
<dbReference type="Proteomes" id="UP001379945">
    <property type="component" value="Unassembled WGS sequence"/>
</dbReference>
<evidence type="ECO:0000313" key="1">
    <source>
        <dbReference type="EMBL" id="MEK8046220.1"/>
    </source>
</evidence>
<dbReference type="EMBL" id="JBBUTI010000005">
    <property type="protein sequence ID" value="MEK8046220.1"/>
    <property type="molecule type" value="Genomic_DNA"/>
</dbReference>
<reference evidence="1 2" key="1">
    <citation type="submission" date="2024-04" db="EMBL/GenBank/DDBJ databases">
        <title>Novel species of the genus Ideonella isolated from streams.</title>
        <authorList>
            <person name="Lu H."/>
        </authorList>
    </citation>
    <scope>NUCLEOTIDE SEQUENCE [LARGE SCALE GENOMIC DNA]</scope>
    <source>
        <strain evidence="1 2">LYT19W</strain>
    </source>
</reference>
<evidence type="ECO:0000313" key="2">
    <source>
        <dbReference type="Proteomes" id="UP001379945"/>
    </source>
</evidence>
<dbReference type="InterPro" id="IPR036249">
    <property type="entry name" value="Thioredoxin-like_sf"/>
</dbReference>
<name>A0ABU9C4N3_9BURK</name>
<dbReference type="Gene3D" id="3.40.30.10">
    <property type="entry name" value="Glutaredoxin"/>
    <property type="match status" value="1"/>
</dbReference>
<dbReference type="CDD" id="cd03025">
    <property type="entry name" value="DsbA_FrnE_like"/>
    <property type="match status" value="1"/>
</dbReference>
<dbReference type="SUPFAM" id="SSF52833">
    <property type="entry name" value="Thioredoxin-like"/>
    <property type="match status" value="1"/>
</dbReference>
<organism evidence="1 2">
    <name type="scientific">Ideonella margarita</name>
    <dbReference type="NCBI Taxonomy" id="2984191"/>
    <lineage>
        <taxon>Bacteria</taxon>
        <taxon>Pseudomonadati</taxon>
        <taxon>Pseudomonadota</taxon>
        <taxon>Betaproteobacteria</taxon>
        <taxon>Burkholderiales</taxon>
        <taxon>Sphaerotilaceae</taxon>
        <taxon>Ideonella</taxon>
    </lineage>
</organism>